<dbReference type="GO" id="GO:0003677">
    <property type="term" value="F:DNA binding"/>
    <property type="evidence" value="ECO:0007669"/>
    <property type="project" value="InterPro"/>
</dbReference>
<protein>
    <recommendedName>
        <fullName evidence="10">Stage 0 sporulation protein A homolog</fullName>
    </recommendedName>
</protein>
<dbReference type="Gene3D" id="3.40.50.2300">
    <property type="match status" value="1"/>
</dbReference>
<dbReference type="Pfam" id="PF04397">
    <property type="entry name" value="LytTR"/>
    <property type="match status" value="1"/>
</dbReference>
<dbReference type="Proteomes" id="UP000013782">
    <property type="component" value="Unassembled WGS sequence"/>
</dbReference>
<evidence type="ECO:0000313" key="9">
    <source>
        <dbReference type="Proteomes" id="UP000013782"/>
    </source>
</evidence>
<dbReference type="RefSeq" id="WP_010757217.1">
    <property type="nucleotide sequence ID" value="NZ_ASWD01000001.1"/>
</dbReference>
<evidence type="ECO:0000256" key="3">
    <source>
        <dbReference type="ARBA" id="ARBA00023159"/>
    </source>
</evidence>
<dbReference type="PANTHER" id="PTHR37299">
    <property type="entry name" value="TRANSCRIPTIONAL REGULATOR-RELATED"/>
    <property type="match status" value="1"/>
</dbReference>
<evidence type="ECO:0000256" key="2">
    <source>
        <dbReference type="ARBA" id="ARBA00023012"/>
    </source>
</evidence>
<dbReference type="InterPro" id="IPR046947">
    <property type="entry name" value="LytR-like"/>
</dbReference>
<dbReference type="HOGENOM" id="CLU_000445_14_2_9"/>
<dbReference type="EMBL" id="AJAQ01000015">
    <property type="protein sequence ID" value="EOH94491.1"/>
    <property type="molecule type" value="Genomic_DNA"/>
</dbReference>
<comment type="caution">
    <text evidence="8">The sequence shown here is derived from an EMBL/GenBank/DDBJ whole genome shotgun (WGS) entry which is preliminary data.</text>
</comment>
<proteinExistence type="predicted"/>
<keyword evidence="5" id="KW-0597">Phosphoprotein</keyword>
<keyword evidence="2" id="KW-0902">Two-component regulatory system</keyword>
<evidence type="ECO:0008006" key="10">
    <source>
        <dbReference type="Google" id="ProtNLM"/>
    </source>
</evidence>
<dbReference type="SUPFAM" id="SSF52172">
    <property type="entry name" value="CheY-like"/>
    <property type="match status" value="1"/>
</dbReference>
<dbReference type="PROSITE" id="PS50930">
    <property type="entry name" value="HTH_LYTTR"/>
    <property type="match status" value="1"/>
</dbReference>
<feature type="domain" description="Response regulatory" evidence="6">
    <location>
        <begin position="2"/>
        <end position="122"/>
    </location>
</feature>
<keyword evidence="9" id="KW-1185">Reference proteome</keyword>
<dbReference type="InterPro" id="IPR001789">
    <property type="entry name" value="Sig_transdc_resp-reg_receiver"/>
</dbReference>
<evidence type="ECO:0000259" key="7">
    <source>
        <dbReference type="PROSITE" id="PS50930"/>
    </source>
</evidence>
<feature type="modified residue" description="4-aspartylphosphate" evidence="5">
    <location>
        <position position="59"/>
    </location>
</feature>
<evidence type="ECO:0000313" key="8">
    <source>
        <dbReference type="EMBL" id="EOH94491.1"/>
    </source>
</evidence>
<reference evidence="8 9" key="1">
    <citation type="submission" date="2013-02" db="EMBL/GenBank/DDBJ databases">
        <title>The Genome Sequence of Enterococcus pallens BAA-351.</title>
        <authorList>
            <consortium name="The Broad Institute Genome Sequencing Platform"/>
            <consortium name="The Broad Institute Genome Sequencing Center for Infectious Disease"/>
            <person name="Earl A.M."/>
            <person name="Gilmore M.S."/>
            <person name="Lebreton F."/>
            <person name="Walker B."/>
            <person name="Young S.K."/>
            <person name="Zeng Q."/>
            <person name="Gargeya S."/>
            <person name="Fitzgerald M."/>
            <person name="Haas B."/>
            <person name="Abouelleil A."/>
            <person name="Alvarado L."/>
            <person name="Arachchi H.M."/>
            <person name="Berlin A.M."/>
            <person name="Chapman S.B."/>
            <person name="Dewar J."/>
            <person name="Goldberg J."/>
            <person name="Griggs A."/>
            <person name="Gujja S."/>
            <person name="Hansen M."/>
            <person name="Howarth C."/>
            <person name="Imamovic A."/>
            <person name="Larimer J."/>
            <person name="McCowan C."/>
            <person name="Murphy C."/>
            <person name="Neiman D."/>
            <person name="Pearson M."/>
            <person name="Priest M."/>
            <person name="Roberts A."/>
            <person name="Saif S."/>
            <person name="Shea T."/>
            <person name="Sisk P."/>
            <person name="Sykes S."/>
            <person name="Wortman J."/>
            <person name="Nusbaum C."/>
            <person name="Birren B."/>
        </authorList>
    </citation>
    <scope>NUCLEOTIDE SEQUENCE [LARGE SCALE GENOMIC DNA]</scope>
    <source>
        <strain evidence="8 9">ATCC BAA-351</strain>
    </source>
</reference>
<gene>
    <name evidence="8" type="ORF">UAU_02226</name>
</gene>
<dbReference type="PROSITE" id="PS50110">
    <property type="entry name" value="RESPONSE_REGULATORY"/>
    <property type="match status" value="1"/>
</dbReference>
<dbReference type="OrthoDB" id="3190595at2"/>
<evidence type="ECO:0000259" key="6">
    <source>
        <dbReference type="PROSITE" id="PS50110"/>
    </source>
</evidence>
<sequence>MNIAICDDDQIFCQQLEECVQQLFKDNSQDFECEIFYSGESMLSFVEKNQRGFQIYLLDIGMAGMDGIGVAEVIRQKDLDAIIIFVTSHEAEMPRAFDVLAFHYLVKPLDEKQVFRVLSSAVYYIHKKRTVFQYPIRRQVNTILLAEVAYFESVSRKIRIHTTKGEVFEYYGTLKDVERQAGSFNFSRIHKSYLVNLECIQRTENQTIMMRDQTVLSISRRYHQLFHRAFRRYLLGSMKQVL</sequence>
<evidence type="ECO:0000256" key="4">
    <source>
        <dbReference type="ARBA" id="ARBA00037164"/>
    </source>
</evidence>
<feature type="domain" description="HTH LytTR-type" evidence="7">
    <location>
        <begin position="132"/>
        <end position="232"/>
    </location>
</feature>
<dbReference type="AlphaFoldDB" id="R2SNT1"/>
<evidence type="ECO:0000256" key="1">
    <source>
        <dbReference type="ARBA" id="ARBA00022490"/>
    </source>
</evidence>
<dbReference type="InterPro" id="IPR011006">
    <property type="entry name" value="CheY-like_superfamily"/>
</dbReference>
<dbReference type="SMART" id="SM00850">
    <property type="entry name" value="LytTR"/>
    <property type="match status" value="1"/>
</dbReference>
<dbReference type="eggNOG" id="COG3279">
    <property type="taxonomic scope" value="Bacteria"/>
</dbReference>
<dbReference type="STRING" id="160454.RV10_GL003149"/>
<evidence type="ECO:0000256" key="5">
    <source>
        <dbReference type="PROSITE-ProRule" id="PRU00169"/>
    </source>
</evidence>
<keyword evidence="3" id="KW-0010">Activator</keyword>
<dbReference type="InterPro" id="IPR007492">
    <property type="entry name" value="LytTR_DNA-bd_dom"/>
</dbReference>
<dbReference type="PATRIC" id="fig|1158607.3.peg.2197"/>
<dbReference type="GO" id="GO:0000156">
    <property type="term" value="F:phosphorelay response regulator activity"/>
    <property type="evidence" value="ECO:0007669"/>
    <property type="project" value="InterPro"/>
</dbReference>
<keyword evidence="1" id="KW-0963">Cytoplasm</keyword>
<name>R2SNT1_9ENTE</name>
<comment type="function">
    <text evidence="4">Required for high-level post-exponential phase expression of a series of secreted proteins.</text>
</comment>
<dbReference type="SMART" id="SM00448">
    <property type="entry name" value="REC"/>
    <property type="match status" value="1"/>
</dbReference>
<accession>R2SNT1</accession>
<dbReference type="Gene3D" id="2.40.50.1020">
    <property type="entry name" value="LytTr DNA-binding domain"/>
    <property type="match status" value="1"/>
</dbReference>
<dbReference type="PANTHER" id="PTHR37299:SF3">
    <property type="entry name" value="STAGE 0 SPORULATION PROTEIN A HOMOLOG"/>
    <property type="match status" value="1"/>
</dbReference>
<dbReference type="Pfam" id="PF00072">
    <property type="entry name" value="Response_reg"/>
    <property type="match status" value="1"/>
</dbReference>
<organism evidence="8 9">
    <name type="scientific">Enterococcus pallens ATCC BAA-351</name>
    <dbReference type="NCBI Taxonomy" id="1158607"/>
    <lineage>
        <taxon>Bacteria</taxon>
        <taxon>Bacillati</taxon>
        <taxon>Bacillota</taxon>
        <taxon>Bacilli</taxon>
        <taxon>Lactobacillales</taxon>
        <taxon>Enterococcaceae</taxon>
        <taxon>Enterococcus</taxon>
    </lineage>
</organism>